<dbReference type="Proteomes" id="UP000518887">
    <property type="component" value="Unassembled WGS sequence"/>
</dbReference>
<protein>
    <submittedName>
        <fullName evidence="1">Uncharacterized protein</fullName>
    </submittedName>
</protein>
<dbReference type="EMBL" id="JACHFQ010000003">
    <property type="protein sequence ID" value="MBB5225619.1"/>
    <property type="molecule type" value="Genomic_DNA"/>
</dbReference>
<evidence type="ECO:0000313" key="1">
    <source>
        <dbReference type="EMBL" id="MBB5225619.1"/>
    </source>
</evidence>
<evidence type="ECO:0000313" key="2">
    <source>
        <dbReference type="Proteomes" id="UP000518887"/>
    </source>
</evidence>
<sequence length="587" mass="66925">MNIVKITENSLLLSSGLPQNSFAKTDMEKLLNEKSIILHITKDTIACEFYTFDGTKVGEKDETYFEGKAFPGEFLSDILEKEDFEAKDRLSLANFCRAVDYILQNQNLFDGADFTAGGKGIIIKSDSDSSHILFLSAALFDACAQNHRGDYSELQGKYIYKGLDYEQQLCFLRGTVAYTALAGHFPFENENTSQRQEDIFDENFIPLDLWNPGIDKNLAQSIESSLKAKITQSIMAGKKNLTDVKAENKKQKLLKEAKAFDSNIFLSELEKDFRGKQDDESLAEKRQSFVSRKNSQLRVKRFLRRNKSRIIAAVAVILFASWGADSMIKQNGKLLTTRGMTSIEATQAYYSMIHRMEVSGLQEVIKGKKTKDLFAKISAYYVASKQRLQVHPDNGTVTPAKWFFYRKASKNWMFGITKLTIDGQEFAADKKYPVRSDKPLPLTEENGRILKEGDQVTHTAEYYLVEQAESKIYIQKITDIVTLRYIGKRWRVVNADGKAKVSDVKAKDFAKEYYELLGKSLESQEDMLQPKASQDDDLREESASKIRPAIEVLRQKYDWIPSEEDMTFAAEFLFNEYGSIEAEKFLK</sequence>
<proteinExistence type="predicted"/>
<dbReference type="AlphaFoldDB" id="A0A7W8LLN9"/>
<organism evidence="1 2">
    <name type="scientific">Treponema ruminis</name>
    <dbReference type="NCBI Taxonomy" id="744515"/>
    <lineage>
        <taxon>Bacteria</taxon>
        <taxon>Pseudomonadati</taxon>
        <taxon>Spirochaetota</taxon>
        <taxon>Spirochaetia</taxon>
        <taxon>Spirochaetales</taxon>
        <taxon>Treponemataceae</taxon>
        <taxon>Treponema</taxon>
    </lineage>
</organism>
<gene>
    <name evidence="1" type="ORF">HNP76_000976</name>
</gene>
<dbReference type="RefSeq" id="WP_184658083.1">
    <property type="nucleotide sequence ID" value="NZ_CP031518.1"/>
</dbReference>
<name>A0A7W8LLN9_9SPIR</name>
<reference evidence="1 2" key="1">
    <citation type="submission" date="2020-08" db="EMBL/GenBank/DDBJ databases">
        <title>Genomic Encyclopedia of Type Strains, Phase IV (KMG-IV): sequencing the most valuable type-strain genomes for metagenomic binning, comparative biology and taxonomic classification.</title>
        <authorList>
            <person name="Goeker M."/>
        </authorList>
    </citation>
    <scope>NUCLEOTIDE SEQUENCE [LARGE SCALE GENOMIC DNA]</scope>
    <source>
        <strain evidence="1 2">DSM 103462</strain>
    </source>
</reference>
<accession>A0A7W8LLN9</accession>
<keyword evidence="2" id="KW-1185">Reference proteome</keyword>
<comment type="caution">
    <text evidence="1">The sequence shown here is derived from an EMBL/GenBank/DDBJ whole genome shotgun (WGS) entry which is preliminary data.</text>
</comment>